<comment type="caution">
    <text evidence="2">The sequence shown here is derived from an EMBL/GenBank/DDBJ whole genome shotgun (WGS) entry which is preliminary data.</text>
</comment>
<keyword evidence="3" id="KW-1185">Reference proteome</keyword>
<evidence type="ECO:0000313" key="2">
    <source>
        <dbReference type="EMBL" id="KAG9333340.1"/>
    </source>
</evidence>
<dbReference type="AlphaFoldDB" id="A0A8T2N1M9"/>
<gene>
    <name evidence="2" type="ORF">JZ751_012807</name>
</gene>
<organism evidence="2 3">
    <name type="scientific">Albula glossodonta</name>
    <name type="common">roundjaw bonefish</name>
    <dbReference type="NCBI Taxonomy" id="121402"/>
    <lineage>
        <taxon>Eukaryota</taxon>
        <taxon>Metazoa</taxon>
        <taxon>Chordata</taxon>
        <taxon>Craniata</taxon>
        <taxon>Vertebrata</taxon>
        <taxon>Euteleostomi</taxon>
        <taxon>Actinopterygii</taxon>
        <taxon>Neopterygii</taxon>
        <taxon>Teleostei</taxon>
        <taxon>Albuliformes</taxon>
        <taxon>Albulidae</taxon>
        <taxon>Albula</taxon>
    </lineage>
</organism>
<evidence type="ECO:0000313" key="3">
    <source>
        <dbReference type="Proteomes" id="UP000824540"/>
    </source>
</evidence>
<name>A0A8T2N1M9_9TELE</name>
<dbReference type="Proteomes" id="UP000824540">
    <property type="component" value="Unassembled WGS sequence"/>
</dbReference>
<dbReference type="EMBL" id="JAFBMS010000205">
    <property type="protein sequence ID" value="KAG9333340.1"/>
    <property type="molecule type" value="Genomic_DNA"/>
</dbReference>
<reference evidence="2" key="1">
    <citation type="thesis" date="2021" institute="BYU ScholarsArchive" country="Provo, UT, USA">
        <title>Applications of and Algorithms for Genome Assembly and Genomic Analyses with an Emphasis on Marine Teleosts.</title>
        <authorList>
            <person name="Pickett B.D."/>
        </authorList>
    </citation>
    <scope>NUCLEOTIDE SEQUENCE</scope>
    <source>
        <strain evidence="2">HI-2016</strain>
    </source>
</reference>
<protein>
    <submittedName>
        <fullName evidence="2">Uncharacterized protein</fullName>
    </submittedName>
</protein>
<sequence>MPPVQKAVSDLRSRVEAQPEQAWPLESDATNGSSDLTPFYSLARLGQLFPHQSGPPVNTRPKSSCFAGRTCDFIA</sequence>
<evidence type="ECO:0000256" key="1">
    <source>
        <dbReference type="SAM" id="MobiDB-lite"/>
    </source>
</evidence>
<accession>A0A8T2N1M9</accession>
<proteinExistence type="predicted"/>
<feature type="region of interest" description="Disordered" evidence="1">
    <location>
        <begin position="1"/>
        <end position="31"/>
    </location>
</feature>